<dbReference type="GO" id="GO:0030425">
    <property type="term" value="C:dendrite"/>
    <property type="evidence" value="ECO:0007669"/>
    <property type="project" value="TreeGrafter"/>
</dbReference>
<gene>
    <name evidence="9" type="ORF">Zmor_026505</name>
</gene>
<evidence type="ECO:0000256" key="1">
    <source>
        <dbReference type="ARBA" id="ARBA00004651"/>
    </source>
</evidence>
<dbReference type="InterPro" id="IPR013604">
    <property type="entry name" value="7TM_chemorcpt"/>
</dbReference>
<reference evidence="9" key="1">
    <citation type="journal article" date="2023" name="G3 (Bethesda)">
        <title>Whole genome assemblies of Zophobas morio and Tenebrio molitor.</title>
        <authorList>
            <person name="Kaur S."/>
            <person name="Stinson S.A."/>
            <person name="diCenzo G.C."/>
        </authorList>
    </citation>
    <scope>NUCLEOTIDE SEQUENCE</scope>
    <source>
        <strain evidence="9">QUZm001</strain>
    </source>
</reference>
<evidence type="ECO:0000256" key="8">
    <source>
        <dbReference type="RuleBase" id="RU363108"/>
    </source>
</evidence>
<keyword evidence="6 8" id="KW-0675">Receptor</keyword>
<organism evidence="9 10">
    <name type="scientific">Zophobas morio</name>
    <dbReference type="NCBI Taxonomy" id="2755281"/>
    <lineage>
        <taxon>Eukaryota</taxon>
        <taxon>Metazoa</taxon>
        <taxon>Ecdysozoa</taxon>
        <taxon>Arthropoda</taxon>
        <taxon>Hexapoda</taxon>
        <taxon>Insecta</taxon>
        <taxon>Pterygota</taxon>
        <taxon>Neoptera</taxon>
        <taxon>Endopterygota</taxon>
        <taxon>Coleoptera</taxon>
        <taxon>Polyphaga</taxon>
        <taxon>Cucujiformia</taxon>
        <taxon>Tenebrionidae</taxon>
        <taxon>Zophobas</taxon>
    </lineage>
</organism>
<keyword evidence="3 8" id="KW-0812">Transmembrane</keyword>
<dbReference type="GO" id="GO:0050909">
    <property type="term" value="P:sensory perception of taste"/>
    <property type="evidence" value="ECO:0007669"/>
    <property type="project" value="InterPro"/>
</dbReference>
<dbReference type="PANTHER" id="PTHR21143:SF133">
    <property type="entry name" value="GUSTATORY AND PHEROMONE RECEPTOR 32A-RELATED"/>
    <property type="match status" value="1"/>
</dbReference>
<feature type="transmembrane region" description="Helical" evidence="8">
    <location>
        <begin position="68"/>
        <end position="92"/>
    </location>
</feature>
<dbReference type="Proteomes" id="UP001168821">
    <property type="component" value="Unassembled WGS sequence"/>
</dbReference>
<evidence type="ECO:0000256" key="3">
    <source>
        <dbReference type="ARBA" id="ARBA00022692"/>
    </source>
</evidence>
<dbReference type="GO" id="GO:0005886">
    <property type="term" value="C:plasma membrane"/>
    <property type="evidence" value="ECO:0007669"/>
    <property type="project" value="UniProtKB-SubCell"/>
</dbReference>
<feature type="transmembrane region" description="Helical" evidence="8">
    <location>
        <begin position="271"/>
        <end position="289"/>
    </location>
</feature>
<evidence type="ECO:0000256" key="7">
    <source>
        <dbReference type="ARBA" id="ARBA00023224"/>
    </source>
</evidence>
<proteinExistence type="inferred from homology"/>
<dbReference type="GO" id="GO:0030424">
    <property type="term" value="C:axon"/>
    <property type="evidence" value="ECO:0007669"/>
    <property type="project" value="TreeGrafter"/>
</dbReference>
<evidence type="ECO:0000256" key="2">
    <source>
        <dbReference type="ARBA" id="ARBA00022475"/>
    </source>
</evidence>
<keyword evidence="5 8" id="KW-0472">Membrane</keyword>
<dbReference type="GO" id="GO:0007635">
    <property type="term" value="P:chemosensory behavior"/>
    <property type="evidence" value="ECO:0007669"/>
    <property type="project" value="TreeGrafter"/>
</dbReference>
<keyword evidence="10" id="KW-1185">Reference proteome</keyword>
<comment type="subcellular location">
    <subcellularLocation>
        <location evidence="1 8">Cell membrane</location>
        <topology evidence="1 8">Multi-pass membrane protein</topology>
    </subcellularLocation>
</comment>
<feature type="transmembrane region" description="Helical" evidence="8">
    <location>
        <begin position="338"/>
        <end position="362"/>
    </location>
</feature>
<evidence type="ECO:0000256" key="6">
    <source>
        <dbReference type="ARBA" id="ARBA00023170"/>
    </source>
</evidence>
<evidence type="ECO:0000313" key="9">
    <source>
        <dbReference type="EMBL" id="KAJ3643818.1"/>
    </source>
</evidence>
<feature type="transmembrane region" description="Helical" evidence="8">
    <location>
        <begin position="122"/>
        <end position="141"/>
    </location>
</feature>
<dbReference type="EMBL" id="JALNTZ010000008">
    <property type="protein sequence ID" value="KAJ3643818.1"/>
    <property type="molecule type" value="Genomic_DNA"/>
</dbReference>
<evidence type="ECO:0000313" key="10">
    <source>
        <dbReference type="Proteomes" id="UP001168821"/>
    </source>
</evidence>
<comment type="caution">
    <text evidence="9">The sequence shown here is derived from an EMBL/GenBank/DDBJ whole genome shotgun (WGS) entry which is preliminary data.</text>
</comment>
<dbReference type="GO" id="GO:0008049">
    <property type="term" value="P:male courtship behavior"/>
    <property type="evidence" value="ECO:0007669"/>
    <property type="project" value="TreeGrafter"/>
</dbReference>
<dbReference type="Pfam" id="PF08395">
    <property type="entry name" value="7tm_7"/>
    <property type="match status" value="1"/>
</dbReference>
<feature type="transmembrane region" description="Helical" evidence="8">
    <location>
        <begin position="147"/>
        <end position="166"/>
    </location>
</feature>
<comment type="function">
    <text evidence="8">Gustatory receptor which mediates acceptance or avoidance behavior, depending on its substrates.</text>
</comment>
<accession>A0AA38HU18</accession>
<dbReference type="AlphaFoldDB" id="A0AA38HU18"/>
<evidence type="ECO:0000256" key="4">
    <source>
        <dbReference type="ARBA" id="ARBA00022989"/>
    </source>
</evidence>
<protein>
    <recommendedName>
        <fullName evidence="8">Gustatory receptor</fullName>
    </recommendedName>
</protein>
<feature type="transmembrane region" description="Helical" evidence="8">
    <location>
        <begin position="43"/>
        <end position="62"/>
    </location>
</feature>
<dbReference type="PANTHER" id="PTHR21143">
    <property type="entry name" value="INVERTEBRATE GUSTATORY RECEPTOR"/>
    <property type="match status" value="1"/>
</dbReference>
<sequence length="368" mass="42997">MSPQLLESTSRVVKFIYNVLGIVQFSYDKTPPRTKFAKIVPRLWSVLSYSTFIHLCIFFNNSRHDGKIMTYVQVFLYHGTVVLMIVLFITFYKRSNKIKTLLICIGDMVVPLSSSVPRKKRICIRSTLVGVLFALIIGSSFQEGNTYYFIFWYYCCIIIAFDTVFINDIFDHVGDKFAAVNEELQLIHTKCDKLVLRFHKKTTFCDTTSLQNLSHFHSELVFLTLEITKQFEVPIIVSMIHSFICMIDGSYTVTVLAAYSQHLTSRFATNFIYLVFALLRLYVLIAKICETQELANSGVLHLHEIWNQHVSRKEMNREFRHLELLSVRMSNARVQFNIRGFFILDWTFFQTMVVAFTTYWLILVQFQV</sequence>
<evidence type="ECO:0000256" key="5">
    <source>
        <dbReference type="ARBA" id="ARBA00023136"/>
    </source>
</evidence>
<keyword evidence="2 8" id="KW-1003">Cell membrane</keyword>
<keyword evidence="4 8" id="KW-1133">Transmembrane helix</keyword>
<comment type="similarity">
    <text evidence="8">Belongs to the insect chemoreceptor superfamily. Gustatory receptor (GR) family.</text>
</comment>
<dbReference type="GO" id="GO:0043025">
    <property type="term" value="C:neuronal cell body"/>
    <property type="evidence" value="ECO:0007669"/>
    <property type="project" value="TreeGrafter"/>
</dbReference>
<dbReference type="GO" id="GO:0007165">
    <property type="term" value="P:signal transduction"/>
    <property type="evidence" value="ECO:0007669"/>
    <property type="project" value="UniProtKB-KW"/>
</dbReference>
<keyword evidence="7 8" id="KW-0807">Transducer</keyword>
<name>A0AA38HU18_9CUCU</name>
<feature type="transmembrane region" description="Helical" evidence="8">
    <location>
        <begin position="235"/>
        <end position="259"/>
    </location>
</feature>